<dbReference type="Proteomes" id="UP001143362">
    <property type="component" value="Unassembled WGS sequence"/>
</dbReference>
<name>A0ABT3TGB6_9GAMM</name>
<dbReference type="PIRSF" id="PIRSF030820">
    <property type="entry name" value="UCP030820"/>
    <property type="match status" value="1"/>
</dbReference>
<dbReference type="RefSeq" id="WP_279245355.1">
    <property type="nucleotide sequence ID" value="NZ_SHNN01000002.1"/>
</dbReference>
<gene>
    <name evidence="1" type="ORF">EYC98_10800</name>
</gene>
<organism evidence="1 2">
    <name type="scientific">Candidatus Litorirhabdus singularis</name>
    <dbReference type="NCBI Taxonomy" id="2518993"/>
    <lineage>
        <taxon>Bacteria</taxon>
        <taxon>Pseudomonadati</taxon>
        <taxon>Pseudomonadota</taxon>
        <taxon>Gammaproteobacteria</taxon>
        <taxon>Cellvibrionales</taxon>
        <taxon>Halieaceae</taxon>
        <taxon>Candidatus Litorirhabdus</taxon>
    </lineage>
</organism>
<dbReference type="Pfam" id="PF06073">
    <property type="entry name" value="DUF934"/>
    <property type="match status" value="1"/>
</dbReference>
<accession>A0ABT3TGB6</accession>
<reference evidence="1" key="1">
    <citation type="submission" date="2019-02" db="EMBL/GenBank/DDBJ databases">
        <authorList>
            <person name="Li S.-H."/>
        </authorList>
    </citation>
    <scope>NUCLEOTIDE SEQUENCE</scope>
    <source>
        <strain evidence="1">IMCC14734</strain>
    </source>
</reference>
<protein>
    <submittedName>
        <fullName evidence="1">DUF934 domain-containing protein</fullName>
    </submittedName>
</protein>
<sequence length="142" mass="15819">MPKLIKDGRVVDDQWQGEILQPEQIPESPAAPVAVQLEPGQGPATIPCALSNLGLVTIFFPAFTDGRCFSYARELRESGYTGEIRATGHFIRDQLFYLQRCGFNAFQFAEEVDLDACLASLSDFSESYQAAVDQPEPLFLRR</sequence>
<keyword evidence="2" id="KW-1185">Reference proteome</keyword>
<dbReference type="EMBL" id="SHNN01000002">
    <property type="protein sequence ID" value="MCX2981353.1"/>
    <property type="molecule type" value="Genomic_DNA"/>
</dbReference>
<comment type="caution">
    <text evidence="1">The sequence shown here is derived from an EMBL/GenBank/DDBJ whole genome shotgun (WGS) entry which is preliminary data.</text>
</comment>
<proteinExistence type="predicted"/>
<dbReference type="InterPro" id="IPR008318">
    <property type="entry name" value="UCP030820"/>
</dbReference>
<evidence type="ECO:0000313" key="2">
    <source>
        <dbReference type="Proteomes" id="UP001143362"/>
    </source>
</evidence>
<evidence type="ECO:0000313" key="1">
    <source>
        <dbReference type="EMBL" id="MCX2981353.1"/>
    </source>
</evidence>